<organism evidence="1 2">
    <name type="scientific">Pseudonocardia cypriaca</name>
    <dbReference type="NCBI Taxonomy" id="882449"/>
    <lineage>
        <taxon>Bacteria</taxon>
        <taxon>Bacillati</taxon>
        <taxon>Actinomycetota</taxon>
        <taxon>Actinomycetes</taxon>
        <taxon>Pseudonocardiales</taxon>
        <taxon>Pseudonocardiaceae</taxon>
        <taxon>Pseudonocardia</taxon>
    </lineage>
</organism>
<comment type="caution">
    <text evidence="1">The sequence shown here is derived from an EMBL/GenBank/DDBJ whole genome shotgun (WGS) entry which is preliminary data.</text>
</comment>
<evidence type="ECO:0000313" key="1">
    <source>
        <dbReference type="EMBL" id="TQM37032.1"/>
    </source>
</evidence>
<proteinExistence type="predicted"/>
<evidence type="ECO:0000313" key="2">
    <source>
        <dbReference type="Proteomes" id="UP000319818"/>
    </source>
</evidence>
<accession>A0A543FT88</accession>
<name>A0A543FT88_9PSEU</name>
<dbReference type="Proteomes" id="UP000319818">
    <property type="component" value="Unassembled WGS sequence"/>
</dbReference>
<dbReference type="EMBL" id="VFPH01000002">
    <property type="protein sequence ID" value="TQM37032.1"/>
    <property type="molecule type" value="Genomic_DNA"/>
</dbReference>
<sequence>MTDHLTTLYSGFSERLPRTPDMAIDAMRDLRGRAHGRHVLQAVLGPFDRSRAPRS</sequence>
<protein>
    <submittedName>
        <fullName evidence="1">Uncharacterized protein</fullName>
    </submittedName>
</protein>
<gene>
    <name evidence="1" type="ORF">FB388_4233</name>
</gene>
<reference evidence="1 2" key="1">
    <citation type="submission" date="2019-06" db="EMBL/GenBank/DDBJ databases">
        <title>Sequencing the genomes of 1000 actinobacteria strains.</title>
        <authorList>
            <person name="Klenk H.-P."/>
        </authorList>
    </citation>
    <scope>NUCLEOTIDE SEQUENCE [LARGE SCALE GENOMIC DNA]</scope>
    <source>
        <strain evidence="1 2">DSM 45511</strain>
    </source>
</reference>
<keyword evidence="2" id="KW-1185">Reference proteome</keyword>
<dbReference type="RefSeq" id="WP_170225764.1">
    <property type="nucleotide sequence ID" value="NZ_VFPH01000002.1"/>
</dbReference>
<dbReference type="AlphaFoldDB" id="A0A543FT88"/>